<dbReference type="EMBL" id="JAAHFQ010000672">
    <property type="protein sequence ID" value="NER30911.1"/>
    <property type="molecule type" value="Genomic_DNA"/>
</dbReference>
<reference evidence="2" key="1">
    <citation type="submission" date="2019-11" db="EMBL/GenBank/DDBJ databases">
        <title>Genomic insights into an expanded diversity of filamentous marine cyanobacteria reveals the extraordinary biosynthetic potential of Moorea and Okeania.</title>
        <authorList>
            <person name="Ferreira Leao T."/>
            <person name="Wang M."/>
            <person name="Moss N."/>
            <person name="Da Silva R."/>
            <person name="Sanders J."/>
            <person name="Nurk S."/>
            <person name="Gurevich A."/>
            <person name="Humphrey G."/>
            <person name="Reher R."/>
            <person name="Zhu Q."/>
            <person name="Belda-Ferre P."/>
            <person name="Glukhov E."/>
            <person name="Rex R."/>
            <person name="Dorrestein P.C."/>
            <person name="Knight R."/>
            <person name="Pevzner P."/>
            <person name="Gerwick W.H."/>
            <person name="Gerwick L."/>
        </authorList>
    </citation>
    <scope>NUCLEOTIDE SEQUENCE</scope>
    <source>
        <strain evidence="2">SIO1C4</strain>
    </source>
</reference>
<protein>
    <recommendedName>
        <fullName evidence="3">TIGR04222 domain-containing membrane protein</fullName>
    </recommendedName>
</protein>
<evidence type="ECO:0000313" key="2">
    <source>
        <dbReference type="EMBL" id="NER30911.1"/>
    </source>
</evidence>
<comment type="caution">
    <text evidence="2">The sequence shown here is derived from an EMBL/GenBank/DDBJ whole genome shotgun (WGS) entry which is preliminary data.</text>
</comment>
<organism evidence="2">
    <name type="scientific">Symploca sp. SIO1C4</name>
    <dbReference type="NCBI Taxonomy" id="2607765"/>
    <lineage>
        <taxon>Bacteria</taxon>
        <taxon>Bacillati</taxon>
        <taxon>Cyanobacteriota</taxon>
        <taxon>Cyanophyceae</taxon>
        <taxon>Coleofasciculales</taxon>
        <taxon>Coleofasciculaceae</taxon>
        <taxon>Symploca</taxon>
    </lineage>
</organism>
<keyword evidence="1" id="KW-0472">Membrane</keyword>
<gene>
    <name evidence="2" type="ORF">F6J89_25645</name>
</gene>
<sequence length="236" mass="27386">MKFQQAELYQRIQAFSLDEIDADFPFSKRLARDNRWSINYTQRVIDEYKKFAFLAVVAGHIVTPSEQIDQVWHMHLIYTQSYWGEFCPKVLQIQLDHSPTRGGSDEDRTFKGWYNKTLASYKYFFGYTPPADIWPPTQIRFGRDLHVVRVNTQQNWIIPKPSLELVYKLSLKRKSILVLLCLLGLKVTGCEPLLSQNIKNQFNFSGLKFFTFYILIAIAIISFAYTLRGSGGYSGG</sequence>
<accession>A0A6B3NMZ1</accession>
<keyword evidence="1" id="KW-0812">Transmembrane</keyword>
<keyword evidence="1" id="KW-1133">Transmembrane helix</keyword>
<feature type="transmembrane region" description="Helical" evidence="1">
    <location>
        <begin position="206"/>
        <end position="227"/>
    </location>
</feature>
<evidence type="ECO:0000256" key="1">
    <source>
        <dbReference type="SAM" id="Phobius"/>
    </source>
</evidence>
<proteinExistence type="predicted"/>
<dbReference type="AlphaFoldDB" id="A0A6B3NMZ1"/>
<name>A0A6B3NMZ1_9CYAN</name>
<evidence type="ECO:0008006" key="3">
    <source>
        <dbReference type="Google" id="ProtNLM"/>
    </source>
</evidence>